<organism evidence="1 2">
    <name type="scientific">Aspergillus japonicus CBS 114.51</name>
    <dbReference type="NCBI Taxonomy" id="1448312"/>
    <lineage>
        <taxon>Eukaryota</taxon>
        <taxon>Fungi</taxon>
        <taxon>Dikarya</taxon>
        <taxon>Ascomycota</taxon>
        <taxon>Pezizomycotina</taxon>
        <taxon>Eurotiomycetes</taxon>
        <taxon>Eurotiomycetidae</taxon>
        <taxon>Eurotiales</taxon>
        <taxon>Aspergillaceae</taxon>
        <taxon>Aspergillus</taxon>
        <taxon>Aspergillus subgen. Circumdati</taxon>
    </lineage>
</organism>
<dbReference type="GeneID" id="37178693"/>
<sequence length="364" mass="39478">MGSEHTSLRHEDYKIACICPMGVEQALIEAMLDDFHYNLPMPHNLGNYAMGRMGQHKVVVAHLSQAGNNSAASGAVQLLNDFPRLQSIMLIGIGSGIPDLDRHVDIRLGDVVVSKPTGVFPGVVQFDRGKVLSGGRFERTGALHLPPNGLLATVARLEARHRRVDSKMSWYLEGMLHRLPEEHRAKYLYPGADDDQLFRAEVNHASGSGCGDCDPAGIVLQRSREDSGPVVHYGTIGSADVAVENGQLRDQLRDKLGILGVNIEAAGVAGTVSCLVIHGVCDYADSHKNKRWQPYAAAAAAAYMKELVSMIPVPDTKSVEMRDAKVDATREPSKLADGVVARDVVGLRLWVLTCLIEGDEENGY</sequence>
<dbReference type="PANTHER" id="PTHR46082:SF11">
    <property type="entry name" value="AAA+ ATPASE DOMAIN-CONTAINING PROTEIN-RELATED"/>
    <property type="match status" value="1"/>
</dbReference>
<accession>A0A8T8X9Z8</accession>
<reference evidence="1 2" key="1">
    <citation type="submission" date="2018-02" db="EMBL/GenBank/DDBJ databases">
        <title>The genomes of Aspergillus section Nigri reveals drivers in fungal speciation.</title>
        <authorList>
            <consortium name="DOE Joint Genome Institute"/>
            <person name="Vesth T.C."/>
            <person name="Nybo J."/>
            <person name="Theobald S."/>
            <person name="Brandl J."/>
            <person name="Frisvad J.C."/>
            <person name="Nielsen K.F."/>
            <person name="Lyhne E.K."/>
            <person name="Kogle M.E."/>
            <person name="Kuo A."/>
            <person name="Riley R."/>
            <person name="Clum A."/>
            <person name="Nolan M."/>
            <person name="Lipzen A."/>
            <person name="Salamov A."/>
            <person name="Henrissat B."/>
            <person name="Wiebenga A."/>
            <person name="De vries R.P."/>
            <person name="Grigoriev I.V."/>
            <person name="Mortensen U.H."/>
            <person name="Andersen M.R."/>
            <person name="Baker S.E."/>
        </authorList>
    </citation>
    <scope>NUCLEOTIDE SEQUENCE [LARGE SCALE GENOMIC DNA]</scope>
    <source>
        <strain evidence="1 2">CBS 114.51</strain>
    </source>
</reference>
<dbReference type="GO" id="GO:0003824">
    <property type="term" value="F:catalytic activity"/>
    <property type="evidence" value="ECO:0007669"/>
    <property type="project" value="InterPro"/>
</dbReference>
<evidence type="ECO:0000313" key="2">
    <source>
        <dbReference type="Proteomes" id="UP000249497"/>
    </source>
</evidence>
<keyword evidence="2" id="KW-1185">Reference proteome</keyword>
<dbReference type="OrthoDB" id="1577640at2759"/>
<gene>
    <name evidence="1" type="ORF">BO86DRAFT_416892</name>
</gene>
<dbReference type="PANTHER" id="PTHR46082">
    <property type="entry name" value="ATP/GTP-BINDING PROTEIN-RELATED"/>
    <property type="match status" value="1"/>
</dbReference>
<dbReference type="RefSeq" id="XP_025530236.1">
    <property type="nucleotide sequence ID" value="XM_025675001.1"/>
</dbReference>
<dbReference type="EMBL" id="KZ824778">
    <property type="protein sequence ID" value="RAH84342.1"/>
    <property type="molecule type" value="Genomic_DNA"/>
</dbReference>
<dbReference type="SUPFAM" id="SSF53167">
    <property type="entry name" value="Purine and uridine phosphorylases"/>
    <property type="match status" value="1"/>
</dbReference>
<dbReference type="InterPro" id="IPR053137">
    <property type="entry name" value="NLR-like"/>
</dbReference>
<dbReference type="Proteomes" id="UP000249497">
    <property type="component" value="Unassembled WGS sequence"/>
</dbReference>
<name>A0A8T8X9Z8_ASPJA</name>
<dbReference type="AlphaFoldDB" id="A0A8T8X9Z8"/>
<evidence type="ECO:0000313" key="1">
    <source>
        <dbReference type="EMBL" id="RAH84342.1"/>
    </source>
</evidence>
<proteinExistence type="predicted"/>
<dbReference type="InterPro" id="IPR035994">
    <property type="entry name" value="Nucleoside_phosphorylase_sf"/>
</dbReference>
<dbReference type="Gene3D" id="3.40.50.1580">
    <property type="entry name" value="Nucleoside phosphorylase domain"/>
    <property type="match status" value="1"/>
</dbReference>
<dbReference type="GO" id="GO:0009116">
    <property type="term" value="P:nucleoside metabolic process"/>
    <property type="evidence" value="ECO:0007669"/>
    <property type="project" value="InterPro"/>
</dbReference>
<protein>
    <submittedName>
        <fullName evidence="1">Pfs domain-containing protein</fullName>
    </submittedName>
</protein>